<dbReference type="InterPro" id="IPR043173">
    <property type="entry name" value="Prp8_domainIV_fingers"/>
</dbReference>
<dbReference type="GO" id="GO:0000244">
    <property type="term" value="P:spliceosomal tri-snRNP complex assembly"/>
    <property type="evidence" value="ECO:0007669"/>
    <property type="project" value="TreeGrafter"/>
</dbReference>
<dbReference type="FunFam" id="3.40.140.10:FF:000002">
    <property type="entry name" value="Pre-mRNA-processing-splicing factor 8"/>
    <property type="match status" value="1"/>
</dbReference>
<dbReference type="SUPFAM" id="SSF53098">
    <property type="entry name" value="Ribonuclease H-like"/>
    <property type="match status" value="1"/>
</dbReference>
<dbReference type="SMART" id="SM00232">
    <property type="entry name" value="JAB_MPN"/>
    <property type="match status" value="1"/>
</dbReference>
<evidence type="ECO:0000256" key="1">
    <source>
        <dbReference type="SAM" id="MobiDB-lite"/>
    </source>
</evidence>
<dbReference type="GO" id="GO:0097157">
    <property type="term" value="F:pre-mRNA intronic binding"/>
    <property type="evidence" value="ECO:0007669"/>
    <property type="project" value="TreeGrafter"/>
</dbReference>
<comment type="caution">
    <text evidence="3">The sequence shown here is derived from an EMBL/GenBank/DDBJ whole genome shotgun (WGS) entry which is preliminary data.</text>
</comment>
<dbReference type="GO" id="GO:0017070">
    <property type="term" value="F:U6 snRNA binding"/>
    <property type="evidence" value="ECO:0007669"/>
    <property type="project" value="TreeGrafter"/>
</dbReference>
<dbReference type="Gene3D" id="3.40.140.10">
    <property type="entry name" value="Cytidine Deaminase, domain 2"/>
    <property type="match status" value="1"/>
</dbReference>
<evidence type="ECO:0000313" key="3">
    <source>
        <dbReference type="EMBL" id="KAI3935632.1"/>
    </source>
</evidence>
<dbReference type="PROSITE" id="PS50249">
    <property type="entry name" value="MPN"/>
    <property type="match status" value="1"/>
</dbReference>
<dbReference type="InterPro" id="IPR027652">
    <property type="entry name" value="PRP8"/>
</dbReference>
<dbReference type="Pfam" id="PF01398">
    <property type="entry name" value="JAB"/>
    <property type="match status" value="1"/>
</dbReference>
<proteinExistence type="predicted"/>
<dbReference type="PANTHER" id="PTHR11140:SF0">
    <property type="entry name" value="PRE-MRNA-PROCESSING-SPLICING FACTOR 8"/>
    <property type="match status" value="1"/>
</dbReference>
<accession>A0AAD4T572</accession>
<reference evidence="3" key="1">
    <citation type="submission" date="2022-04" db="EMBL/GenBank/DDBJ databases">
        <title>A functionally conserved STORR gene fusion in Papaver species that diverged 16.8 million years ago.</title>
        <authorList>
            <person name="Catania T."/>
        </authorList>
    </citation>
    <scope>NUCLEOTIDE SEQUENCE</scope>
    <source>
        <strain evidence="3">S-188037</strain>
    </source>
</reference>
<dbReference type="Proteomes" id="UP001202328">
    <property type="component" value="Unassembled WGS sequence"/>
</dbReference>
<dbReference type="GO" id="GO:0030619">
    <property type="term" value="F:U1 snRNA binding"/>
    <property type="evidence" value="ECO:0007669"/>
    <property type="project" value="TreeGrafter"/>
</dbReference>
<dbReference type="PANTHER" id="PTHR11140">
    <property type="entry name" value="PRE-MRNA SPLICING FACTOR PRP8"/>
    <property type="match status" value="1"/>
</dbReference>
<dbReference type="Pfam" id="PF12134">
    <property type="entry name" value="PRP8_domainIV"/>
    <property type="match status" value="1"/>
</dbReference>
<protein>
    <recommendedName>
        <fullName evidence="2">MPN domain-containing protein</fullName>
    </recommendedName>
</protein>
<dbReference type="AlphaFoldDB" id="A0AAD4T572"/>
<sequence>MLLKPDTTVVTEPHHIWPSLTDEQWMKVEVALRDLILSDYSKKNNVSISALTQSEIRDIILGAEITPPSQQREQIQLIEKQQKESSHVSAVKTKTTDKEGNELTVTTTSPCEKEQHVSKTDWRVRAISATNLYLRVNHIYVNSEDIKETGYTYIMPKNILKKFICVADLRTQIAGYLYGVSPPDNPQVKEIRCVVMVPQLGTHQHVSLPSDLPEHDFLNDLEPLGWMHTQPNELPQLSPQDLTGHARILENNKKWDGEKCIILTCSFTPGSCSLTAYKLTPSGYEWARANKESGSNPHGYLPSFYEKVQMLLSDRFIGFFMVPDSGSWNYNFQGVKFCSNLEYGIKLGTPREYYHEDHRPTHFLEFSNIEEGDNLAEGDREDKFT</sequence>
<dbReference type="InterPro" id="IPR000555">
    <property type="entry name" value="JAMM/MPN+_dom"/>
</dbReference>
<dbReference type="Pfam" id="PF08084">
    <property type="entry name" value="PROCT"/>
    <property type="match status" value="1"/>
</dbReference>
<organism evidence="3 4">
    <name type="scientific">Papaver atlanticum</name>
    <dbReference type="NCBI Taxonomy" id="357466"/>
    <lineage>
        <taxon>Eukaryota</taxon>
        <taxon>Viridiplantae</taxon>
        <taxon>Streptophyta</taxon>
        <taxon>Embryophyta</taxon>
        <taxon>Tracheophyta</taxon>
        <taxon>Spermatophyta</taxon>
        <taxon>Magnoliopsida</taxon>
        <taxon>Ranunculales</taxon>
        <taxon>Papaveraceae</taxon>
        <taxon>Papaveroideae</taxon>
        <taxon>Papaver</taxon>
    </lineage>
</organism>
<gene>
    <name evidence="3" type="ORF">MKW98_022640</name>
</gene>
<dbReference type="GO" id="GO:0005682">
    <property type="term" value="C:U5 snRNP"/>
    <property type="evidence" value="ECO:0007669"/>
    <property type="project" value="TreeGrafter"/>
</dbReference>
<dbReference type="GO" id="GO:0008237">
    <property type="term" value="F:metallopeptidase activity"/>
    <property type="evidence" value="ECO:0007669"/>
    <property type="project" value="InterPro"/>
</dbReference>
<dbReference type="InterPro" id="IPR021983">
    <property type="entry name" value="PRP8_domainIV"/>
</dbReference>
<dbReference type="GO" id="GO:0030623">
    <property type="term" value="F:U5 snRNA binding"/>
    <property type="evidence" value="ECO:0007669"/>
    <property type="project" value="TreeGrafter"/>
</dbReference>
<dbReference type="Gene3D" id="1.20.80.40">
    <property type="match status" value="1"/>
</dbReference>
<dbReference type="GO" id="GO:0030620">
    <property type="term" value="F:U2 snRNA binding"/>
    <property type="evidence" value="ECO:0007669"/>
    <property type="project" value="TreeGrafter"/>
</dbReference>
<name>A0AAD4T572_9MAGN</name>
<dbReference type="GO" id="GO:0071013">
    <property type="term" value="C:catalytic step 2 spliceosome"/>
    <property type="evidence" value="ECO:0007669"/>
    <property type="project" value="TreeGrafter"/>
</dbReference>
<dbReference type="CDD" id="cd08056">
    <property type="entry name" value="MPN_PRP8"/>
    <property type="match status" value="1"/>
</dbReference>
<feature type="domain" description="MPN" evidence="2">
    <location>
        <begin position="152"/>
        <end position="283"/>
    </location>
</feature>
<dbReference type="InterPro" id="IPR037518">
    <property type="entry name" value="MPN"/>
</dbReference>
<evidence type="ECO:0000313" key="4">
    <source>
        <dbReference type="Proteomes" id="UP001202328"/>
    </source>
</evidence>
<evidence type="ECO:0000259" key="2">
    <source>
        <dbReference type="PROSITE" id="PS50249"/>
    </source>
</evidence>
<dbReference type="InterPro" id="IPR012984">
    <property type="entry name" value="PROCT"/>
</dbReference>
<keyword evidence="4" id="KW-1185">Reference proteome</keyword>
<dbReference type="InterPro" id="IPR012337">
    <property type="entry name" value="RNaseH-like_sf"/>
</dbReference>
<dbReference type="EMBL" id="JAJJMB010006234">
    <property type="protein sequence ID" value="KAI3935632.1"/>
    <property type="molecule type" value="Genomic_DNA"/>
</dbReference>
<feature type="region of interest" description="Disordered" evidence="1">
    <location>
        <begin position="86"/>
        <end position="112"/>
    </location>
</feature>